<evidence type="ECO:0000313" key="2">
    <source>
        <dbReference type="RefSeq" id="XP_031562114.1"/>
    </source>
</evidence>
<dbReference type="RefSeq" id="XP_031562114.1">
    <property type="nucleotide sequence ID" value="XM_031706254.1"/>
</dbReference>
<name>A0A6P8I0I7_ACTTE</name>
<gene>
    <name evidence="2" type="primary">LOC116297930</name>
</gene>
<keyword evidence="1" id="KW-1185">Reference proteome</keyword>
<feature type="non-terminal residue" evidence="2">
    <location>
        <position position="1"/>
    </location>
</feature>
<protein>
    <submittedName>
        <fullName evidence="2">Uncharacterized protein LOC116297930</fullName>
    </submittedName>
</protein>
<reference evidence="2" key="1">
    <citation type="submission" date="2025-08" db="UniProtKB">
        <authorList>
            <consortium name="RefSeq"/>
        </authorList>
    </citation>
    <scope>IDENTIFICATION</scope>
    <source>
        <tissue evidence="2">Tentacle</tissue>
    </source>
</reference>
<dbReference type="OrthoDB" id="5962499at2759"/>
<dbReference type="PANTHER" id="PTHR35450:SF2">
    <property type="entry name" value="REVERSE TRANSCRIPTASE DOMAIN-CONTAINING PROTEIN"/>
    <property type="match status" value="1"/>
</dbReference>
<dbReference type="AlphaFoldDB" id="A0A6P8I0I7"/>
<proteinExistence type="predicted"/>
<accession>A0A6P8I0I7</accession>
<sequence>KEHLKRALVDKLQETINAEKWHGRFLSSRWKDKELSQDACFAWMKDWTTAPTHTVAGMMELYEQLLPTRVYTSHKIKTAQGDLSCRLYGKEAKTLPHVLSGCSTLAQSKNLDRHNAALKILFFEKCKDLKLVESVPPWYSPVTPKPIYESDDAKAFWDVPVYAEHTYVKANRVDVRFVDHKAKQVWVVEMSCPWIENREKKVEEKAIKYGALLLELKQQHPGYKVQQCNIIIDALGGWSKKLEQTMKKLIGARSKCVLEKMQKAIISYSLHIARTFKATVI</sequence>
<evidence type="ECO:0000313" key="1">
    <source>
        <dbReference type="Proteomes" id="UP000515163"/>
    </source>
</evidence>
<dbReference type="InParanoid" id="A0A6P8I0I7"/>
<dbReference type="GeneID" id="116297930"/>
<dbReference type="PANTHER" id="PTHR35450">
    <property type="entry name" value="REVERSE TRANSCRIPTASE DOMAIN-CONTAINING PROTEIN"/>
    <property type="match status" value="1"/>
</dbReference>
<organism evidence="1 2">
    <name type="scientific">Actinia tenebrosa</name>
    <name type="common">Australian red waratah sea anemone</name>
    <dbReference type="NCBI Taxonomy" id="6105"/>
    <lineage>
        <taxon>Eukaryota</taxon>
        <taxon>Metazoa</taxon>
        <taxon>Cnidaria</taxon>
        <taxon>Anthozoa</taxon>
        <taxon>Hexacorallia</taxon>
        <taxon>Actiniaria</taxon>
        <taxon>Actiniidae</taxon>
        <taxon>Actinia</taxon>
    </lineage>
</organism>
<dbReference type="Proteomes" id="UP000515163">
    <property type="component" value="Unplaced"/>
</dbReference>
<dbReference type="KEGG" id="aten:116297930"/>